<dbReference type="SUPFAM" id="SSF55785">
    <property type="entry name" value="PYP-like sensor domain (PAS domain)"/>
    <property type="match status" value="1"/>
</dbReference>
<evidence type="ECO:0000256" key="1">
    <source>
        <dbReference type="SAM" id="MobiDB-lite"/>
    </source>
</evidence>
<evidence type="ECO:0000259" key="2">
    <source>
        <dbReference type="PROSITE" id="PS51832"/>
    </source>
</evidence>
<evidence type="ECO:0000313" key="3">
    <source>
        <dbReference type="EMBL" id="GIZ52568.1"/>
    </source>
</evidence>
<dbReference type="InterPro" id="IPR037522">
    <property type="entry name" value="HD_GYP_dom"/>
</dbReference>
<dbReference type="RefSeq" id="WP_220808992.1">
    <property type="nucleotide sequence ID" value="NZ_BPMK01000011.1"/>
</dbReference>
<dbReference type="SUPFAM" id="SSF109604">
    <property type="entry name" value="HD-domain/PDEase-like"/>
    <property type="match status" value="1"/>
</dbReference>
<name>A0ABQ4Q5U5_9BURK</name>
<organism evidence="3 4">
    <name type="scientific">Noviherbaspirillum aridicola</name>
    <dbReference type="NCBI Taxonomy" id="2849687"/>
    <lineage>
        <taxon>Bacteria</taxon>
        <taxon>Pseudomonadati</taxon>
        <taxon>Pseudomonadota</taxon>
        <taxon>Betaproteobacteria</taxon>
        <taxon>Burkholderiales</taxon>
        <taxon>Oxalobacteraceae</taxon>
        <taxon>Noviherbaspirillum</taxon>
    </lineage>
</organism>
<dbReference type="Proteomes" id="UP000887222">
    <property type="component" value="Unassembled WGS sequence"/>
</dbReference>
<dbReference type="PANTHER" id="PTHR43155:SF2">
    <property type="entry name" value="CYCLIC DI-GMP PHOSPHODIESTERASE PA4108"/>
    <property type="match status" value="1"/>
</dbReference>
<dbReference type="CDD" id="cd00077">
    <property type="entry name" value="HDc"/>
    <property type="match status" value="1"/>
</dbReference>
<dbReference type="PANTHER" id="PTHR43155">
    <property type="entry name" value="CYCLIC DI-GMP PHOSPHODIESTERASE PA4108-RELATED"/>
    <property type="match status" value="1"/>
</dbReference>
<keyword evidence="4" id="KW-1185">Reference proteome</keyword>
<evidence type="ECO:0000313" key="4">
    <source>
        <dbReference type="Proteomes" id="UP000887222"/>
    </source>
</evidence>
<accession>A0ABQ4Q5U5</accession>
<dbReference type="EMBL" id="BPMK01000011">
    <property type="protein sequence ID" value="GIZ52568.1"/>
    <property type="molecule type" value="Genomic_DNA"/>
</dbReference>
<proteinExistence type="predicted"/>
<reference evidence="3 4" key="1">
    <citation type="journal article" date="2022" name="Int. J. Syst. Evol. Microbiol.">
        <title>Noviherbaspirillum aridicola sp. nov., isolated from an arid soil in Pakistan.</title>
        <authorList>
            <person name="Khan I.U."/>
            <person name="Saqib M."/>
            <person name="Amin A."/>
            <person name="Hussain F."/>
            <person name="Li L."/>
            <person name="Liu Y.H."/>
            <person name="Fang B.Z."/>
            <person name="Ahmed I."/>
            <person name="Li W.J."/>
        </authorList>
    </citation>
    <scope>NUCLEOTIDE SEQUENCE [LARGE SCALE GENOMIC DNA]</scope>
    <source>
        <strain evidence="3 4">NCCP-691</strain>
    </source>
</reference>
<protein>
    <recommendedName>
        <fullName evidence="2">HD-GYP domain-containing protein</fullName>
    </recommendedName>
</protein>
<dbReference type="Pfam" id="PF13487">
    <property type="entry name" value="HD_5"/>
    <property type="match status" value="1"/>
</dbReference>
<dbReference type="Gene3D" id="1.10.3210.10">
    <property type="entry name" value="Hypothetical protein af1432"/>
    <property type="match status" value="1"/>
</dbReference>
<gene>
    <name evidence="3" type="ORF">NCCP691_25820</name>
</gene>
<comment type="caution">
    <text evidence="3">The sequence shown here is derived from an EMBL/GenBank/DDBJ whole genome shotgun (WGS) entry which is preliminary data.</text>
</comment>
<feature type="region of interest" description="Disordered" evidence="1">
    <location>
        <begin position="348"/>
        <end position="387"/>
    </location>
</feature>
<dbReference type="SMART" id="SM00471">
    <property type="entry name" value="HDc"/>
    <property type="match status" value="1"/>
</dbReference>
<feature type="compositionally biased region" description="Polar residues" evidence="1">
    <location>
        <begin position="375"/>
        <end position="387"/>
    </location>
</feature>
<dbReference type="Gene3D" id="3.30.450.20">
    <property type="entry name" value="PAS domain"/>
    <property type="match status" value="1"/>
</dbReference>
<dbReference type="InterPro" id="IPR035965">
    <property type="entry name" value="PAS-like_dom_sf"/>
</dbReference>
<feature type="domain" description="HD-GYP" evidence="2">
    <location>
        <begin position="164"/>
        <end position="359"/>
    </location>
</feature>
<dbReference type="PROSITE" id="PS51832">
    <property type="entry name" value="HD_GYP"/>
    <property type="match status" value="1"/>
</dbReference>
<dbReference type="InterPro" id="IPR003607">
    <property type="entry name" value="HD/PDEase_dom"/>
</dbReference>
<sequence length="387" mass="42568">MWTHYKHPEPQRHAPRAHEELPYQPIIDALTAHIALVDRAGTILAVNKAWRRFSDANGNCQSTYGIGTNYLRLLDAIRDARFHASEHDISIATRVAAGLRQVLNGESDKFQLEYPCDSPTERHWFLLTISPFPGHDAVSAIVAHEDLTPLMLANEKALDQSQRLSSSFGNTVEAIARAVEMRDPYTAGHQTQVSRLCDVIGARLGLDEDRRRGLQLGSSIHDIGKIGVPIEILGKPGRLSSPEVEITRNHPQTGYEILKGIEFPWPIAEMVWQHHERLDGSGYPRRLQAARICLEARIIAVADVFDAITAHRPYRPARSTDEGVRELIDGRGTLYDADVVDALLDHLSGPAPAGAPQDHTAKNSDGGSPHATVSDAATSTMHTGETT</sequence>